<organism evidence="1 2">
    <name type="scientific">Paenibacillus arenosi</name>
    <dbReference type="NCBI Taxonomy" id="2774142"/>
    <lineage>
        <taxon>Bacteria</taxon>
        <taxon>Bacillati</taxon>
        <taxon>Bacillota</taxon>
        <taxon>Bacilli</taxon>
        <taxon>Bacillales</taxon>
        <taxon>Paenibacillaceae</taxon>
        <taxon>Paenibacillus</taxon>
    </lineage>
</organism>
<keyword evidence="2" id="KW-1185">Reference proteome</keyword>
<dbReference type="PANTHER" id="PTHR36433:SF2">
    <property type="entry name" value="YXEA FAMILY PROTEIN"/>
    <property type="match status" value="1"/>
</dbReference>
<dbReference type="EMBL" id="JACYTN010000001">
    <property type="protein sequence ID" value="MBD8496911.1"/>
    <property type="molecule type" value="Genomic_DNA"/>
</dbReference>
<dbReference type="SUPFAM" id="SSF159121">
    <property type="entry name" value="BC4932-like"/>
    <property type="match status" value="1"/>
</dbReference>
<sequence>MLLVVLVSVLMAGCNIKTLGADEYYVQIKGEGKMEQGYRYYTLNGYNSDGDEKEITFMSMKAENNGKLREDAYLRILAKPKDKKAKQMNEVISYEEVKVDDIPTKAKEKLDIK</sequence>
<comment type="caution">
    <text evidence="1">The sequence shown here is derived from an EMBL/GenBank/DDBJ whole genome shotgun (WGS) entry which is preliminary data.</text>
</comment>
<accession>A0ABR9AVD2</accession>
<gene>
    <name evidence="1" type="ORF">IFO66_01195</name>
</gene>
<proteinExistence type="predicted"/>
<dbReference type="PANTHER" id="PTHR36433">
    <property type="entry name" value="HYPOTHETICAL CYTOSOLIC PROTEIN"/>
    <property type="match status" value="1"/>
</dbReference>
<name>A0ABR9AVD2_9BACL</name>
<dbReference type="NCBIfam" id="TIGR01655">
    <property type="entry name" value="yxeA_fam"/>
    <property type="match status" value="1"/>
</dbReference>
<reference evidence="1 2" key="1">
    <citation type="submission" date="2020-09" db="EMBL/GenBank/DDBJ databases">
        <title>Paenibacillus sp. CAU 1523 isolated from sand of Haeundae Beach.</title>
        <authorList>
            <person name="Kim W."/>
        </authorList>
    </citation>
    <scope>NUCLEOTIDE SEQUENCE [LARGE SCALE GENOMIC DNA]</scope>
    <source>
        <strain evidence="1 2">CAU 1523</strain>
    </source>
</reference>
<dbReference type="InterPro" id="IPR006542">
    <property type="entry name" value="DUF1093"/>
</dbReference>
<protein>
    <submittedName>
        <fullName evidence="1">YxeA family protein</fullName>
    </submittedName>
</protein>
<dbReference type="Pfam" id="PF06486">
    <property type="entry name" value="DUF1093"/>
    <property type="match status" value="1"/>
</dbReference>
<dbReference type="InterPro" id="IPR036166">
    <property type="entry name" value="YxeA-like_sf"/>
</dbReference>
<evidence type="ECO:0000313" key="1">
    <source>
        <dbReference type="EMBL" id="MBD8496911.1"/>
    </source>
</evidence>
<dbReference type="Proteomes" id="UP000634529">
    <property type="component" value="Unassembled WGS sequence"/>
</dbReference>
<evidence type="ECO:0000313" key="2">
    <source>
        <dbReference type="Proteomes" id="UP000634529"/>
    </source>
</evidence>
<dbReference type="Gene3D" id="2.40.50.480">
    <property type="match status" value="1"/>
</dbReference>